<dbReference type="SUPFAM" id="SSF101898">
    <property type="entry name" value="NHL repeat"/>
    <property type="match status" value="2"/>
</dbReference>
<evidence type="ECO:0000313" key="13">
    <source>
        <dbReference type="Proteomes" id="UP000810252"/>
    </source>
</evidence>
<accession>A0A9D9EJJ1</accession>
<comment type="catalytic activity">
    <reaction evidence="1">
        <text>ATP + protein L-histidine = ADP + protein N-phospho-L-histidine.</text>
        <dbReference type="EC" id="2.7.13.3"/>
    </reaction>
</comment>
<sequence>MRFIRLIHIILSVILFDFAASANIYLSSLSSMNSDLSNDHITAICIDRYGFAWIGTASGLNRFDTHNIQTFREDDLGLHTDYVRSIYEDTSGDVWIGTDSGLSMYDRDMDIFVPISCQSDKGCSISKRVACIGEDGEGKIWISVGDQGLFSYDKETSVLEQFFYHNSRMSVERGISSFAFDGSGGILASLYQDNLYYFDKESLADGSYMEVGSLSDYFSKDHITSVCHISSGNFAVTSLYHGLCVVNVRNGECKTLISNVDNSFIPSMVIFRDDRLFMATNDGLYIYNLSDNTVDHIQADPDNVHSLRSNDINYVEYSSEYGLWIGLTGTGGVNFSVPDNDKFEKVLLADGKESLNGANVTDFSYDQDRNSLYVSTSYKGILEYSFSDRSLTRLVEFSKPVESICCNDGIILIGSPVGLYEYDLTTGTLAKERAFNQINISRIDCLSDKSAIVIGTTLGLFLYDIEARSFDKVEGLGDCSITSFVDDTGGSLWISTMNDGVFRLDLKTGKVTEHYFFNPDDDNSIPNNKCSCVNIDNNGNIWVSTIGSGFCRIDGGKVTRYNLKTHPNLPSNCFYGVINDKNGNYWAKTDKGLVKCDFSSGSFYVFDLNSGLLDNNLTNYAQWESISGELFFGSSDGFFSFDPDAFGMEHDIYDDYCRPVFTNLYLSGERKILAGDEGSPLAGSIDVTGRIDLGPEENSFTVTVSVCRLSNLSEAGIEYTLEGYDDGGQALPEDGVISYRNLPPGLYTLKVSGHAPLIVCIRPHWYLTSSAFILYFFILVAIIAMVARYFYALSARRTRRRQEEKQFDEKLTFFSNVIHEIGTPIMLIKSSLKHLLESDNIPAQYTDDTGIIRQNVDYLSRLVRELLDYIRNEKNRYAINIVPVNLDDILDRLKLEFAGAAAGRNLNLNFTVPGQSVVVMADESSLTKIFNNLLHNAVKYAGTKIDVSVSENRERGEVKIVIANDGDTIPEDKREEIFKPFVQYVSKDSAVDRRGFGIGLAFARNLATGLGGSLVLGDDKELISFVLTLKLAPPEAGLALQDQESGVEDAGCEETILVVEDSSRLCEYLQKRLSGKYQVVIANNTGQAYEILKRRRISLVISDISLPGASGLELCEKISTSFEYSHIPVIIMSSFTADDIKVKAINNGAVLFLEKPFDMDYLAANVENLLNKSVVTTEGVSKPLSQKLKLLSQSDKLFLAAVDNYIKDNISDVLLNNESMARHLNISVPTLQRKVKSLTGLTPNRYIRKYRMDAGAQLLATGKCLISEISYNVGFNSASYFSKCFKEEYGCLPQEYVRKVLSDKVDL</sequence>
<dbReference type="Pfam" id="PF00512">
    <property type="entry name" value="HisKA"/>
    <property type="match status" value="1"/>
</dbReference>
<keyword evidence="8" id="KW-0472">Membrane</keyword>
<dbReference type="SUPFAM" id="SSF47384">
    <property type="entry name" value="Homodimeric domain of signal transducing histidine kinase"/>
    <property type="match status" value="1"/>
</dbReference>
<dbReference type="PROSITE" id="PS01124">
    <property type="entry name" value="HTH_ARAC_FAMILY_2"/>
    <property type="match status" value="1"/>
</dbReference>
<dbReference type="Gene3D" id="3.30.565.10">
    <property type="entry name" value="Histidine kinase-like ATPase, C-terminal domain"/>
    <property type="match status" value="1"/>
</dbReference>
<dbReference type="SMART" id="SM00387">
    <property type="entry name" value="HATPase_c"/>
    <property type="match status" value="1"/>
</dbReference>
<dbReference type="InterPro" id="IPR005467">
    <property type="entry name" value="His_kinase_dom"/>
</dbReference>
<keyword evidence="3 7" id="KW-0597">Phosphoprotein</keyword>
<dbReference type="InterPro" id="IPR011006">
    <property type="entry name" value="CheY-like_superfamily"/>
</dbReference>
<evidence type="ECO:0000256" key="2">
    <source>
        <dbReference type="ARBA" id="ARBA00012438"/>
    </source>
</evidence>
<organism evidence="12 13">
    <name type="scientific">Candidatus Cryptobacteroides merdigallinarum</name>
    <dbReference type="NCBI Taxonomy" id="2840770"/>
    <lineage>
        <taxon>Bacteria</taxon>
        <taxon>Pseudomonadati</taxon>
        <taxon>Bacteroidota</taxon>
        <taxon>Bacteroidia</taxon>
        <taxon>Bacteroidales</taxon>
        <taxon>Candidatus Cryptobacteroides</taxon>
    </lineage>
</organism>
<dbReference type="Pfam" id="PF02518">
    <property type="entry name" value="HATPase_c"/>
    <property type="match status" value="1"/>
</dbReference>
<feature type="transmembrane region" description="Helical" evidence="8">
    <location>
        <begin position="765"/>
        <end position="791"/>
    </location>
</feature>
<dbReference type="Gene3D" id="2.60.40.10">
    <property type="entry name" value="Immunoglobulins"/>
    <property type="match status" value="1"/>
</dbReference>
<dbReference type="InterPro" id="IPR011110">
    <property type="entry name" value="Reg_prop"/>
</dbReference>
<feature type="domain" description="Response regulatory" evidence="11">
    <location>
        <begin position="1055"/>
        <end position="1170"/>
    </location>
</feature>
<dbReference type="InterPro" id="IPR018062">
    <property type="entry name" value="HTH_AraC-typ_CS"/>
</dbReference>
<dbReference type="GO" id="GO:0000155">
    <property type="term" value="F:phosphorelay sensor kinase activity"/>
    <property type="evidence" value="ECO:0007669"/>
    <property type="project" value="InterPro"/>
</dbReference>
<dbReference type="CDD" id="cd00082">
    <property type="entry name" value="HisKA"/>
    <property type="match status" value="1"/>
</dbReference>
<comment type="caution">
    <text evidence="12">The sequence shown here is derived from an EMBL/GenBank/DDBJ whole genome shotgun (WGS) entry which is preliminary data.</text>
</comment>
<dbReference type="InterPro" id="IPR009057">
    <property type="entry name" value="Homeodomain-like_sf"/>
</dbReference>
<keyword evidence="8" id="KW-1133">Transmembrane helix</keyword>
<dbReference type="InterPro" id="IPR036890">
    <property type="entry name" value="HATPase_C_sf"/>
</dbReference>
<evidence type="ECO:0000256" key="6">
    <source>
        <dbReference type="ARBA" id="ARBA00023163"/>
    </source>
</evidence>
<evidence type="ECO:0000256" key="8">
    <source>
        <dbReference type="SAM" id="Phobius"/>
    </source>
</evidence>
<keyword evidence="6" id="KW-0804">Transcription</keyword>
<dbReference type="PANTHER" id="PTHR43547">
    <property type="entry name" value="TWO-COMPONENT HISTIDINE KINASE"/>
    <property type="match status" value="1"/>
</dbReference>
<keyword evidence="5" id="KW-0238">DNA-binding</keyword>
<dbReference type="PROSITE" id="PS00041">
    <property type="entry name" value="HTH_ARAC_FAMILY_1"/>
    <property type="match status" value="1"/>
</dbReference>
<evidence type="ECO:0000256" key="7">
    <source>
        <dbReference type="PROSITE-ProRule" id="PRU00169"/>
    </source>
</evidence>
<dbReference type="InterPro" id="IPR003661">
    <property type="entry name" value="HisK_dim/P_dom"/>
</dbReference>
<dbReference type="EMBL" id="JADIMQ010000118">
    <property type="protein sequence ID" value="MBO8449286.1"/>
    <property type="molecule type" value="Genomic_DNA"/>
</dbReference>
<dbReference type="InterPro" id="IPR018060">
    <property type="entry name" value="HTH_AraC"/>
</dbReference>
<dbReference type="InterPro" id="IPR013783">
    <property type="entry name" value="Ig-like_fold"/>
</dbReference>
<evidence type="ECO:0000256" key="1">
    <source>
        <dbReference type="ARBA" id="ARBA00000085"/>
    </source>
</evidence>
<keyword evidence="8" id="KW-0812">Transmembrane</keyword>
<evidence type="ECO:0000256" key="5">
    <source>
        <dbReference type="ARBA" id="ARBA00023125"/>
    </source>
</evidence>
<dbReference type="InterPro" id="IPR020449">
    <property type="entry name" value="Tscrpt_reg_AraC-type_HTH"/>
</dbReference>
<reference evidence="12" key="1">
    <citation type="submission" date="2020-10" db="EMBL/GenBank/DDBJ databases">
        <authorList>
            <person name="Gilroy R."/>
        </authorList>
    </citation>
    <scope>NUCLEOTIDE SEQUENCE</scope>
    <source>
        <strain evidence="12">20514</strain>
    </source>
</reference>
<dbReference type="SUPFAM" id="SSF52172">
    <property type="entry name" value="CheY-like"/>
    <property type="match status" value="1"/>
</dbReference>
<dbReference type="PANTHER" id="PTHR43547:SF2">
    <property type="entry name" value="HYBRID SIGNAL TRANSDUCTION HISTIDINE KINASE C"/>
    <property type="match status" value="1"/>
</dbReference>
<dbReference type="InterPro" id="IPR015943">
    <property type="entry name" value="WD40/YVTN_repeat-like_dom_sf"/>
</dbReference>
<dbReference type="SMART" id="SM00388">
    <property type="entry name" value="HisKA"/>
    <property type="match status" value="1"/>
</dbReference>
<feature type="domain" description="Histidine kinase" evidence="10">
    <location>
        <begin position="816"/>
        <end position="1033"/>
    </location>
</feature>
<dbReference type="InterPro" id="IPR001789">
    <property type="entry name" value="Sig_transdc_resp-reg_receiver"/>
</dbReference>
<dbReference type="InterPro" id="IPR003594">
    <property type="entry name" value="HATPase_dom"/>
</dbReference>
<feature type="domain" description="HTH araC/xylS-type" evidence="9">
    <location>
        <begin position="1200"/>
        <end position="1299"/>
    </location>
</feature>
<dbReference type="Proteomes" id="UP000810252">
    <property type="component" value="Unassembled WGS sequence"/>
</dbReference>
<dbReference type="SUPFAM" id="SSF63829">
    <property type="entry name" value="Calcium-dependent phosphotriesterase"/>
    <property type="match status" value="1"/>
</dbReference>
<evidence type="ECO:0000256" key="4">
    <source>
        <dbReference type="ARBA" id="ARBA00023015"/>
    </source>
</evidence>
<dbReference type="PRINTS" id="PR00032">
    <property type="entry name" value="HTHARAC"/>
</dbReference>
<dbReference type="InterPro" id="IPR036097">
    <property type="entry name" value="HisK_dim/P_sf"/>
</dbReference>
<dbReference type="SUPFAM" id="SSF46689">
    <property type="entry name" value="Homeodomain-like"/>
    <property type="match status" value="1"/>
</dbReference>
<proteinExistence type="predicted"/>
<evidence type="ECO:0000259" key="9">
    <source>
        <dbReference type="PROSITE" id="PS01124"/>
    </source>
</evidence>
<evidence type="ECO:0000259" key="10">
    <source>
        <dbReference type="PROSITE" id="PS50109"/>
    </source>
</evidence>
<reference evidence="12" key="2">
    <citation type="journal article" date="2021" name="PeerJ">
        <title>Extensive microbial diversity within the chicken gut microbiome revealed by metagenomics and culture.</title>
        <authorList>
            <person name="Gilroy R."/>
            <person name="Ravi A."/>
            <person name="Getino M."/>
            <person name="Pursley I."/>
            <person name="Horton D.L."/>
            <person name="Alikhan N.F."/>
            <person name="Baker D."/>
            <person name="Gharbi K."/>
            <person name="Hall N."/>
            <person name="Watson M."/>
            <person name="Adriaenssens E.M."/>
            <person name="Foster-Nyarko E."/>
            <person name="Jarju S."/>
            <person name="Secka A."/>
            <person name="Antonio M."/>
            <person name="Oren A."/>
            <person name="Chaudhuri R.R."/>
            <person name="La Ragione R."/>
            <person name="Hildebrand F."/>
            <person name="Pallen M.J."/>
        </authorList>
    </citation>
    <scope>NUCLEOTIDE SEQUENCE</scope>
    <source>
        <strain evidence="12">20514</strain>
    </source>
</reference>
<dbReference type="Pfam" id="PF07494">
    <property type="entry name" value="Reg_prop"/>
    <property type="match status" value="2"/>
</dbReference>
<gene>
    <name evidence="12" type="ORF">IAC29_08455</name>
</gene>
<feature type="modified residue" description="4-aspartylphosphate" evidence="7">
    <location>
        <position position="1103"/>
    </location>
</feature>
<name>A0A9D9EJJ1_9BACT</name>
<protein>
    <recommendedName>
        <fullName evidence="2">histidine kinase</fullName>
        <ecNumber evidence="2">2.7.13.3</ecNumber>
    </recommendedName>
</protein>
<dbReference type="Gene3D" id="2.130.10.10">
    <property type="entry name" value="YVTN repeat-like/Quinoprotein amine dehydrogenase"/>
    <property type="match status" value="2"/>
</dbReference>
<dbReference type="GO" id="GO:0003700">
    <property type="term" value="F:DNA-binding transcription factor activity"/>
    <property type="evidence" value="ECO:0007669"/>
    <property type="project" value="InterPro"/>
</dbReference>
<dbReference type="PROSITE" id="PS50109">
    <property type="entry name" value="HIS_KIN"/>
    <property type="match status" value="1"/>
</dbReference>
<dbReference type="GO" id="GO:0043565">
    <property type="term" value="F:sequence-specific DNA binding"/>
    <property type="evidence" value="ECO:0007669"/>
    <property type="project" value="InterPro"/>
</dbReference>
<evidence type="ECO:0000313" key="12">
    <source>
        <dbReference type="EMBL" id="MBO8449286.1"/>
    </source>
</evidence>
<dbReference type="PROSITE" id="PS50110">
    <property type="entry name" value="RESPONSE_REGULATORY"/>
    <property type="match status" value="1"/>
</dbReference>
<dbReference type="SUPFAM" id="SSF55874">
    <property type="entry name" value="ATPase domain of HSP90 chaperone/DNA topoisomerase II/histidine kinase"/>
    <property type="match status" value="1"/>
</dbReference>
<dbReference type="Gene3D" id="1.10.287.130">
    <property type="match status" value="1"/>
</dbReference>
<dbReference type="Gene3D" id="3.40.50.2300">
    <property type="match status" value="1"/>
</dbReference>
<dbReference type="Pfam" id="PF12833">
    <property type="entry name" value="HTH_18"/>
    <property type="match status" value="1"/>
</dbReference>
<dbReference type="SMART" id="SM00448">
    <property type="entry name" value="REC"/>
    <property type="match status" value="1"/>
</dbReference>
<evidence type="ECO:0000256" key="3">
    <source>
        <dbReference type="ARBA" id="ARBA00022553"/>
    </source>
</evidence>
<keyword evidence="4" id="KW-0805">Transcription regulation</keyword>
<evidence type="ECO:0000259" key="11">
    <source>
        <dbReference type="PROSITE" id="PS50110"/>
    </source>
</evidence>
<dbReference type="Gene3D" id="1.10.10.60">
    <property type="entry name" value="Homeodomain-like"/>
    <property type="match status" value="1"/>
</dbReference>
<dbReference type="SMART" id="SM00342">
    <property type="entry name" value="HTH_ARAC"/>
    <property type="match status" value="1"/>
</dbReference>
<dbReference type="EC" id="2.7.13.3" evidence="2"/>
<dbReference type="Pfam" id="PF00072">
    <property type="entry name" value="Response_reg"/>
    <property type="match status" value="1"/>
</dbReference>
<dbReference type="CDD" id="cd00156">
    <property type="entry name" value="REC"/>
    <property type="match status" value="1"/>
</dbReference>